<dbReference type="CDD" id="cd07067">
    <property type="entry name" value="HP_PGM_like"/>
    <property type="match status" value="1"/>
</dbReference>
<dbReference type="InterPro" id="IPR013078">
    <property type="entry name" value="His_Pase_superF_clade-1"/>
</dbReference>
<dbReference type="PROSITE" id="PS00175">
    <property type="entry name" value="PG_MUTASE"/>
    <property type="match status" value="1"/>
</dbReference>
<dbReference type="Gene3D" id="3.40.50.1240">
    <property type="entry name" value="Phosphoglycerate mutase-like"/>
    <property type="match status" value="1"/>
</dbReference>
<comment type="caution">
    <text evidence="8">The sequence shown here is derived from an EMBL/GenBank/DDBJ whole genome shotgun (WGS) entry which is preliminary data.</text>
</comment>
<comment type="similarity">
    <text evidence="1">Belongs to the phosphoglycerate mutase family. BPG-dependent PGAM subfamily.</text>
</comment>
<dbReference type="EC" id="5.4.2.11" evidence="2"/>
<feature type="binding site" evidence="6">
    <location>
        <begin position="7"/>
        <end position="14"/>
    </location>
    <ligand>
        <name>substrate</name>
    </ligand>
</feature>
<evidence type="ECO:0000313" key="8">
    <source>
        <dbReference type="EMBL" id="HJC62397.1"/>
    </source>
</evidence>
<evidence type="ECO:0000256" key="1">
    <source>
        <dbReference type="ARBA" id="ARBA00006717"/>
    </source>
</evidence>
<evidence type="ECO:0000256" key="2">
    <source>
        <dbReference type="ARBA" id="ARBA00012028"/>
    </source>
</evidence>
<name>A0A9D2TBH4_9FIRM</name>
<dbReference type="EMBL" id="DWVZ01000026">
    <property type="protein sequence ID" value="HJC62397.1"/>
    <property type="molecule type" value="Genomic_DNA"/>
</dbReference>
<dbReference type="SMART" id="SM00855">
    <property type="entry name" value="PGAM"/>
    <property type="match status" value="1"/>
</dbReference>
<accession>A0A9D2TBH4</accession>
<evidence type="ECO:0000313" key="9">
    <source>
        <dbReference type="Proteomes" id="UP000823886"/>
    </source>
</evidence>
<dbReference type="SUPFAM" id="SSF53254">
    <property type="entry name" value="Phosphoglycerate mutase-like"/>
    <property type="match status" value="1"/>
</dbReference>
<dbReference type="GO" id="GO:0006096">
    <property type="term" value="P:glycolytic process"/>
    <property type="evidence" value="ECO:0007669"/>
    <property type="project" value="UniProtKB-KW"/>
</dbReference>
<evidence type="ECO:0000256" key="6">
    <source>
        <dbReference type="PIRSR" id="PIRSR613078-2"/>
    </source>
</evidence>
<dbReference type="AlphaFoldDB" id="A0A9D2TBH4"/>
<evidence type="ECO:0000256" key="4">
    <source>
        <dbReference type="ARBA" id="ARBA00023235"/>
    </source>
</evidence>
<reference evidence="8" key="1">
    <citation type="journal article" date="2021" name="PeerJ">
        <title>Extensive microbial diversity within the chicken gut microbiome revealed by metagenomics and culture.</title>
        <authorList>
            <person name="Gilroy R."/>
            <person name="Ravi A."/>
            <person name="Getino M."/>
            <person name="Pursley I."/>
            <person name="Horton D.L."/>
            <person name="Alikhan N.F."/>
            <person name="Baker D."/>
            <person name="Gharbi K."/>
            <person name="Hall N."/>
            <person name="Watson M."/>
            <person name="Adriaenssens E.M."/>
            <person name="Foster-Nyarko E."/>
            <person name="Jarju S."/>
            <person name="Secka A."/>
            <person name="Antonio M."/>
            <person name="Oren A."/>
            <person name="Chaudhuri R.R."/>
            <person name="La Ragione R."/>
            <person name="Hildebrand F."/>
            <person name="Pallen M.J."/>
        </authorList>
    </citation>
    <scope>NUCLEOTIDE SEQUENCE</scope>
    <source>
        <strain evidence="8">ChiBcec2-3848</strain>
    </source>
</reference>
<dbReference type="InterPro" id="IPR005952">
    <property type="entry name" value="Phosphogly_mut1"/>
</dbReference>
<evidence type="ECO:0000256" key="7">
    <source>
        <dbReference type="PIRSR" id="PIRSR613078-3"/>
    </source>
</evidence>
<dbReference type="Proteomes" id="UP000823886">
    <property type="component" value="Unassembled WGS sequence"/>
</dbReference>
<evidence type="ECO:0000256" key="3">
    <source>
        <dbReference type="ARBA" id="ARBA00023152"/>
    </source>
</evidence>
<dbReference type="InterPro" id="IPR029033">
    <property type="entry name" value="His_PPase_superfam"/>
</dbReference>
<dbReference type="Pfam" id="PF00300">
    <property type="entry name" value="His_Phos_1"/>
    <property type="match status" value="1"/>
</dbReference>
<dbReference type="InterPro" id="IPR001345">
    <property type="entry name" value="PG/BPGM_mutase_AS"/>
</dbReference>
<dbReference type="PANTHER" id="PTHR11931">
    <property type="entry name" value="PHOSPHOGLYCERATE MUTASE"/>
    <property type="match status" value="1"/>
</dbReference>
<reference evidence="8" key="2">
    <citation type="submission" date="2021-04" db="EMBL/GenBank/DDBJ databases">
        <authorList>
            <person name="Gilroy R."/>
        </authorList>
    </citation>
    <scope>NUCLEOTIDE SEQUENCE</scope>
    <source>
        <strain evidence="8">ChiBcec2-3848</strain>
    </source>
</reference>
<proteinExistence type="inferred from homology"/>
<feature type="site" description="Transition state stabilizer" evidence="7">
    <location>
        <position position="149"/>
    </location>
</feature>
<feature type="active site" description="Tele-phosphohistidine intermediate" evidence="5">
    <location>
        <position position="8"/>
    </location>
</feature>
<keyword evidence="4" id="KW-0413">Isomerase</keyword>
<sequence>MKVYIIRHGETQWNAQKKLQGASDTQLNEKGIALARETGKALAQIPFSCCFTSPLIRAKETARLVLGERDIPVYEDSRIREISFGDWEGRESSELPAQMLEYFFHYTEKYCAPEGGESLEEVCCRTRAFWEDIISRKELREQTILVATHGCAMRALLQNVYENPSIRDFWHGKVPSNCGVNVVEVREGRAFLLEEDVVYYA</sequence>
<feature type="binding site" evidence="6">
    <location>
        <position position="57"/>
    </location>
    <ligand>
        <name>substrate</name>
    </ligand>
</feature>
<organism evidence="8 9">
    <name type="scientific">Candidatus Blautia merdavium</name>
    <dbReference type="NCBI Taxonomy" id="2838494"/>
    <lineage>
        <taxon>Bacteria</taxon>
        <taxon>Bacillati</taxon>
        <taxon>Bacillota</taxon>
        <taxon>Clostridia</taxon>
        <taxon>Lachnospirales</taxon>
        <taxon>Lachnospiraceae</taxon>
        <taxon>Blautia</taxon>
    </lineage>
</organism>
<gene>
    <name evidence="8" type="ORF">H9753_02080</name>
</gene>
<dbReference type="GO" id="GO:0004619">
    <property type="term" value="F:phosphoglycerate mutase activity"/>
    <property type="evidence" value="ECO:0007669"/>
    <property type="project" value="UniProtKB-EC"/>
</dbReference>
<evidence type="ECO:0000256" key="5">
    <source>
        <dbReference type="PIRSR" id="PIRSR613078-1"/>
    </source>
</evidence>
<protein>
    <recommendedName>
        <fullName evidence="2">phosphoglycerate mutase (2,3-diphosphoglycerate-dependent)</fullName>
        <ecNumber evidence="2">5.4.2.11</ecNumber>
    </recommendedName>
</protein>
<keyword evidence="3" id="KW-0324">Glycolysis</keyword>
<feature type="active site" description="Proton donor/acceptor" evidence="5">
    <location>
        <position position="81"/>
    </location>
</feature>